<dbReference type="InterPro" id="IPR001173">
    <property type="entry name" value="Glyco_trans_2-like"/>
</dbReference>
<dbReference type="RefSeq" id="WP_087659592.1">
    <property type="nucleotide sequence ID" value="NZ_FCOL02000060.1"/>
</dbReference>
<feature type="domain" description="Glycosyltransferase 2-like" evidence="1">
    <location>
        <begin position="28"/>
        <end position="134"/>
    </location>
</feature>
<gene>
    <name evidence="2" type="ORF">AWB67_05796</name>
</gene>
<keyword evidence="3" id="KW-1185">Reference proteome</keyword>
<proteinExistence type="predicted"/>
<dbReference type="CDD" id="cd00761">
    <property type="entry name" value="Glyco_tranf_GTA_type"/>
    <property type="match status" value="1"/>
</dbReference>
<comment type="caution">
    <text evidence="2">The sequence shown here is derived from an EMBL/GenBank/DDBJ whole genome shotgun (WGS) entry which is preliminary data.</text>
</comment>
<dbReference type="PANTHER" id="PTHR43685">
    <property type="entry name" value="GLYCOSYLTRANSFERASE"/>
    <property type="match status" value="1"/>
</dbReference>
<evidence type="ECO:0000313" key="2">
    <source>
        <dbReference type="EMBL" id="SAL81254.1"/>
    </source>
</evidence>
<reference evidence="2" key="1">
    <citation type="submission" date="2016-01" db="EMBL/GenBank/DDBJ databases">
        <authorList>
            <person name="Peeters C."/>
        </authorList>
    </citation>
    <scope>NUCLEOTIDE SEQUENCE [LARGE SCALE GENOMIC DNA]</scope>
    <source>
        <strain evidence="2">LMG 22937</strain>
    </source>
</reference>
<protein>
    <submittedName>
        <fullName evidence="2">Glycosyltransferase, group 2 family protein</fullName>
    </submittedName>
</protein>
<sequence>MDTLFPIASGQPTDPAGDFGLSTSKFLTIITPTFNRVEWLPRLYKSLKSQSVRDFEWLIVDDGSSDETPDFCSAVIQEAAFAVRVIRKANGGKHTALNAGIAAVVTELIFIVDSDDYLTPNAVSRIQEVWSRYKGEGRSGISFMRGTSEEEPLGHRFPRDNEVSSYIEMRFNRGIKGDKAEIYRSDVLKRFRFPEFKGEKFLAEDAVWAPIGLQYQMVHINEIIYVGNYLEAGLTAGGKSFMLRCPNGAIESVKWFLSRKVRMRVRAPMAWRYLAYGLFAKRPLIEHICSSELPLFVTSQIPGGLALYVYWRHKFRNEIANASGQQVRTPKAANK</sequence>
<accession>A0A158KJK7</accession>
<dbReference type="Gene3D" id="3.90.550.10">
    <property type="entry name" value="Spore Coat Polysaccharide Biosynthesis Protein SpsA, Chain A"/>
    <property type="match status" value="1"/>
</dbReference>
<dbReference type="Proteomes" id="UP000054925">
    <property type="component" value="Unassembled WGS sequence"/>
</dbReference>
<dbReference type="InterPro" id="IPR050834">
    <property type="entry name" value="Glycosyltransf_2"/>
</dbReference>
<dbReference type="Pfam" id="PF00535">
    <property type="entry name" value="Glycos_transf_2"/>
    <property type="match status" value="1"/>
</dbReference>
<evidence type="ECO:0000259" key="1">
    <source>
        <dbReference type="Pfam" id="PF00535"/>
    </source>
</evidence>
<dbReference type="EMBL" id="FCOL02000060">
    <property type="protein sequence ID" value="SAL81254.1"/>
    <property type="molecule type" value="Genomic_DNA"/>
</dbReference>
<dbReference type="InterPro" id="IPR029044">
    <property type="entry name" value="Nucleotide-diphossugar_trans"/>
</dbReference>
<organism evidence="2 3">
    <name type="scientific">Caballeronia terrestris</name>
    <dbReference type="NCBI Taxonomy" id="1226301"/>
    <lineage>
        <taxon>Bacteria</taxon>
        <taxon>Pseudomonadati</taxon>
        <taxon>Pseudomonadota</taxon>
        <taxon>Betaproteobacteria</taxon>
        <taxon>Burkholderiales</taxon>
        <taxon>Burkholderiaceae</taxon>
        <taxon>Caballeronia</taxon>
    </lineage>
</organism>
<dbReference type="PANTHER" id="PTHR43685:SF11">
    <property type="entry name" value="GLYCOSYLTRANSFERASE TAGX-RELATED"/>
    <property type="match status" value="1"/>
</dbReference>
<dbReference type="GO" id="GO:0016740">
    <property type="term" value="F:transferase activity"/>
    <property type="evidence" value="ECO:0007669"/>
    <property type="project" value="UniProtKB-KW"/>
</dbReference>
<dbReference type="SUPFAM" id="SSF53448">
    <property type="entry name" value="Nucleotide-diphospho-sugar transferases"/>
    <property type="match status" value="1"/>
</dbReference>
<name>A0A158KJK7_9BURK</name>
<dbReference type="OrthoDB" id="9801954at2"/>
<evidence type="ECO:0000313" key="3">
    <source>
        <dbReference type="Proteomes" id="UP000054925"/>
    </source>
</evidence>
<dbReference type="AlphaFoldDB" id="A0A158KJK7"/>